<dbReference type="EMBL" id="CAJOBG010076507">
    <property type="protein sequence ID" value="CAF4615602.1"/>
    <property type="molecule type" value="Genomic_DNA"/>
</dbReference>
<gene>
    <name evidence="1" type="ORF">OVN521_LOCUS45711</name>
</gene>
<sequence length="56" mass="5828">MICNHMINAGMPLISDIIVFKGSVVVTYEADTLAPNVSAAVSKLLSDPGAIPDLTL</sequence>
<dbReference type="Proteomes" id="UP000663866">
    <property type="component" value="Unassembled WGS sequence"/>
</dbReference>
<feature type="non-terminal residue" evidence="1">
    <location>
        <position position="1"/>
    </location>
</feature>
<dbReference type="AlphaFoldDB" id="A0A821D5C9"/>
<reference evidence="1" key="1">
    <citation type="submission" date="2021-02" db="EMBL/GenBank/DDBJ databases">
        <authorList>
            <person name="Nowell W R."/>
        </authorList>
    </citation>
    <scope>NUCLEOTIDE SEQUENCE</scope>
</reference>
<keyword evidence="2" id="KW-1185">Reference proteome</keyword>
<proteinExistence type="predicted"/>
<accession>A0A821D5C9</accession>
<evidence type="ECO:0000313" key="1">
    <source>
        <dbReference type="EMBL" id="CAF4615602.1"/>
    </source>
</evidence>
<organism evidence="1 2">
    <name type="scientific">Rotaria magnacalcarata</name>
    <dbReference type="NCBI Taxonomy" id="392030"/>
    <lineage>
        <taxon>Eukaryota</taxon>
        <taxon>Metazoa</taxon>
        <taxon>Spiralia</taxon>
        <taxon>Gnathifera</taxon>
        <taxon>Rotifera</taxon>
        <taxon>Eurotatoria</taxon>
        <taxon>Bdelloidea</taxon>
        <taxon>Philodinida</taxon>
        <taxon>Philodinidae</taxon>
        <taxon>Rotaria</taxon>
    </lineage>
</organism>
<evidence type="ECO:0000313" key="2">
    <source>
        <dbReference type="Proteomes" id="UP000663866"/>
    </source>
</evidence>
<protein>
    <submittedName>
        <fullName evidence="1">Uncharacterized protein</fullName>
    </submittedName>
</protein>
<name>A0A821D5C9_9BILA</name>
<comment type="caution">
    <text evidence="1">The sequence shown here is derived from an EMBL/GenBank/DDBJ whole genome shotgun (WGS) entry which is preliminary data.</text>
</comment>